<dbReference type="GO" id="GO:0016887">
    <property type="term" value="F:ATP hydrolysis activity"/>
    <property type="evidence" value="ECO:0007669"/>
    <property type="project" value="InterPro"/>
</dbReference>
<accession>A0A9W6ZEA6</accession>
<evidence type="ECO:0000256" key="1">
    <source>
        <dbReference type="ARBA" id="ARBA00004572"/>
    </source>
</evidence>
<organism evidence="9 10">
    <name type="scientific">Triparma retinervis</name>
    <dbReference type="NCBI Taxonomy" id="2557542"/>
    <lineage>
        <taxon>Eukaryota</taxon>
        <taxon>Sar</taxon>
        <taxon>Stramenopiles</taxon>
        <taxon>Ochrophyta</taxon>
        <taxon>Bolidophyceae</taxon>
        <taxon>Parmales</taxon>
        <taxon>Triparmaceae</taxon>
        <taxon>Triparma</taxon>
    </lineage>
</organism>
<feature type="region of interest" description="Disordered" evidence="6">
    <location>
        <begin position="441"/>
        <end position="537"/>
    </location>
</feature>
<feature type="compositionally biased region" description="Acidic residues" evidence="6">
    <location>
        <begin position="69"/>
        <end position="105"/>
    </location>
</feature>
<keyword evidence="10" id="KW-1185">Reference proteome</keyword>
<dbReference type="Gene3D" id="3.40.50.300">
    <property type="entry name" value="P-loop containing nucleotide triphosphate hydrolases"/>
    <property type="match status" value="1"/>
</dbReference>
<feature type="compositionally biased region" description="Pro residues" evidence="6">
    <location>
        <begin position="463"/>
        <end position="476"/>
    </location>
</feature>
<comment type="subcellular location">
    <subcellularLocation>
        <location evidence="1">Mitochondrion outer membrane</location>
        <topology evidence="1">Single-pass membrane protein</topology>
    </subcellularLocation>
</comment>
<dbReference type="EMBL" id="BRXZ01001952">
    <property type="protein sequence ID" value="GMH50606.1"/>
    <property type="molecule type" value="Genomic_DNA"/>
</dbReference>
<dbReference type="Pfam" id="PF17862">
    <property type="entry name" value="AAA_lid_3"/>
    <property type="match status" value="1"/>
</dbReference>
<feature type="region of interest" description="Disordered" evidence="6">
    <location>
        <begin position="126"/>
        <end position="147"/>
    </location>
</feature>
<feature type="chain" id="PRO_5040998836" description="AAA+ ATPase domain-containing protein" evidence="7">
    <location>
        <begin position="29"/>
        <end position="1290"/>
    </location>
</feature>
<gene>
    <name evidence="9" type="ORF">TrRE_jg2013</name>
</gene>
<protein>
    <recommendedName>
        <fullName evidence="8">AAA+ ATPase domain-containing protein</fullName>
    </recommendedName>
</protein>
<evidence type="ECO:0000313" key="9">
    <source>
        <dbReference type="EMBL" id="GMH50606.1"/>
    </source>
</evidence>
<keyword evidence="7" id="KW-0732">Signal</keyword>
<dbReference type="InterPro" id="IPR003959">
    <property type="entry name" value="ATPase_AAA_core"/>
</dbReference>
<feature type="compositionally biased region" description="Basic and acidic residues" evidence="6">
    <location>
        <begin position="441"/>
        <end position="456"/>
    </location>
</feature>
<dbReference type="SMART" id="SM00382">
    <property type="entry name" value="AAA"/>
    <property type="match status" value="1"/>
</dbReference>
<keyword evidence="2" id="KW-0547">Nucleotide-binding</keyword>
<dbReference type="InterPro" id="IPR027417">
    <property type="entry name" value="P-loop_NTPase"/>
</dbReference>
<feature type="signal peptide" evidence="7">
    <location>
        <begin position="1"/>
        <end position="28"/>
    </location>
</feature>
<dbReference type="InterPro" id="IPR051701">
    <property type="entry name" value="Mito_OM_Translocase_MSP1"/>
</dbReference>
<dbReference type="InterPro" id="IPR003593">
    <property type="entry name" value="AAA+_ATPase"/>
</dbReference>
<keyword evidence="3" id="KW-1000">Mitochondrion outer membrane</keyword>
<dbReference type="SUPFAM" id="SSF52540">
    <property type="entry name" value="P-loop containing nucleoside triphosphate hydrolases"/>
    <property type="match status" value="1"/>
</dbReference>
<keyword evidence="4" id="KW-0067">ATP-binding</keyword>
<feature type="region of interest" description="Disordered" evidence="6">
    <location>
        <begin position="53"/>
        <end position="114"/>
    </location>
</feature>
<keyword evidence="5" id="KW-0175">Coiled coil</keyword>
<dbReference type="PANTHER" id="PTHR45644:SF56">
    <property type="entry name" value="AAA ATPASE, PUTATIVE (AFU_ORTHOLOGUE AFUA_2G12920)-RELATED"/>
    <property type="match status" value="1"/>
</dbReference>
<dbReference type="Proteomes" id="UP001165082">
    <property type="component" value="Unassembled WGS sequence"/>
</dbReference>
<evidence type="ECO:0000259" key="8">
    <source>
        <dbReference type="SMART" id="SM00382"/>
    </source>
</evidence>
<keyword evidence="3" id="KW-0496">Mitochondrion</keyword>
<feature type="region of interest" description="Disordered" evidence="6">
    <location>
        <begin position="757"/>
        <end position="784"/>
    </location>
</feature>
<evidence type="ECO:0000256" key="6">
    <source>
        <dbReference type="SAM" id="MobiDB-lite"/>
    </source>
</evidence>
<name>A0A9W6ZEA6_9STRA</name>
<proteinExistence type="predicted"/>
<evidence type="ECO:0000256" key="2">
    <source>
        <dbReference type="ARBA" id="ARBA00022741"/>
    </source>
</evidence>
<evidence type="ECO:0000313" key="10">
    <source>
        <dbReference type="Proteomes" id="UP001165082"/>
    </source>
</evidence>
<comment type="caution">
    <text evidence="9">The sequence shown here is derived from an EMBL/GenBank/DDBJ whole genome shotgun (WGS) entry which is preliminary data.</text>
</comment>
<dbReference type="OrthoDB" id="10254455at2759"/>
<dbReference type="GO" id="GO:0005741">
    <property type="term" value="C:mitochondrial outer membrane"/>
    <property type="evidence" value="ECO:0007669"/>
    <property type="project" value="UniProtKB-SubCell"/>
</dbReference>
<evidence type="ECO:0000256" key="7">
    <source>
        <dbReference type="SAM" id="SignalP"/>
    </source>
</evidence>
<dbReference type="PANTHER" id="PTHR45644">
    <property type="entry name" value="AAA ATPASE, PUTATIVE (AFU_ORTHOLOGUE AFUA_2G12920)-RELATED-RELATED"/>
    <property type="match status" value="1"/>
</dbReference>
<dbReference type="Gene3D" id="1.10.8.60">
    <property type="match status" value="1"/>
</dbReference>
<feature type="domain" description="AAA+ ATPase" evidence="8">
    <location>
        <begin position="1016"/>
        <end position="1162"/>
    </location>
</feature>
<evidence type="ECO:0000256" key="4">
    <source>
        <dbReference type="ARBA" id="ARBA00022840"/>
    </source>
</evidence>
<dbReference type="Pfam" id="PF00004">
    <property type="entry name" value="AAA"/>
    <property type="match status" value="1"/>
</dbReference>
<evidence type="ECO:0000256" key="5">
    <source>
        <dbReference type="ARBA" id="ARBA00023054"/>
    </source>
</evidence>
<dbReference type="FunFam" id="3.40.50.300:FF:001025">
    <property type="entry name" value="ATPase family, AAA domain-containing 2B"/>
    <property type="match status" value="1"/>
</dbReference>
<feature type="compositionally biased region" description="Low complexity" evidence="6">
    <location>
        <begin position="477"/>
        <end position="500"/>
    </location>
</feature>
<dbReference type="GO" id="GO:0005524">
    <property type="term" value="F:ATP binding"/>
    <property type="evidence" value="ECO:0007669"/>
    <property type="project" value="UniProtKB-KW"/>
</dbReference>
<keyword evidence="3" id="KW-0472">Membrane</keyword>
<dbReference type="InterPro" id="IPR041569">
    <property type="entry name" value="AAA_lid_3"/>
</dbReference>
<reference evidence="9" key="1">
    <citation type="submission" date="2022-07" db="EMBL/GenBank/DDBJ databases">
        <title>Genome analysis of Parmales, a sister group of diatoms, reveals the evolutionary specialization of diatoms from phago-mixotrophs to photoautotrophs.</title>
        <authorList>
            <person name="Ban H."/>
            <person name="Sato S."/>
            <person name="Yoshikawa S."/>
            <person name="Kazumasa Y."/>
            <person name="Nakamura Y."/>
            <person name="Ichinomiya M."/>
            <person name="Saitoh K."/>
            <person name="Sato N."/>
            <person name="Blanc-Mathieu R."/>
            <person name="Endo H."/>
            <person name="Kuwata A."/>
            <person name="Ogata H."/>
        </authorList>
    </citation>
    <scope>NUCLEOTIDE SEQUENCE</scope>
</reference>
<sequence length="1290" mass="138342">MHWKCPGLHPSLHLLLLLLLILPQAIHTLAPNNGPALPSLSTQPTPEVEEIINLDKQTRNSPKEGAVGDPDDDSDDGGDDSTCDDNSDNESADEDENPVGGDDSDPPAGSKTTTTTLGSLKARLAGTQTQQQDNEVDEEGTGQAQGSDDEVYLQLCAAIASQTHLPPTSIPVCSKAANSDSLRRLDRRTLYNAIYHELSSIKGNQTATQGAQSSMGGSKWLPPGVSRSLKAAAALSTTPGWRSHLTTGASAGAFKELVSSNSPPSFGPNSRCLRLDGPSNTATPAMQETVAMALAHAFGCTHVTLDNAMLANIRRKLLLDHALPVDSPMLKTSKLVELILKVVKGGEFQSSSCAKLSSLMALDAQAEGDSASKESLSSQIEVEATLELSSSKPNPVVIYIPAHSASSVLRSKSSVEMLCNEATDPASTTLLILGDQLAPDELVKRPDSGDASKEEPNGGGQNPFPPAQNPFAPQSPQPHQQQPFFLGGYMNNNNNNNNMNVSPNQGGPMPHPPNSNLPFNHPHSPPHQSGVNDPEGSRRFNVFLTRSFAPNKPGIVGTVAPPNAGNLFQHASAMIPGGMNNMNIGGQPAPPSPELANNPFLKSPAAKDFFANLAQMNIKSNTDSVKMSPEQLQNSMKGWVQGLFEQAMEEEEDGDDVNNMEPNTQENIAKIFANLMKNEQMRMGIAQTLAKAAPALLNMHCMGVQLSVYVPPPAGHKNAGQMPTPQSSAQPFMNNNMQPPGFDGGDGRGSWLNKFINSNEGGAETAGEEGEEKGDGRNGAKRKKAMREFAAAAAILQRQKNSKKAQLSNTPREQRGLNKLRGLCVGCSLPTPNDSSRARAWNAWRRREYSILVFKKNRKALNSALKLCKLRLGGVSNANTGGLKQLLSVKDISGDMGEVVRAAVEIEAGRARMNKMLEEIAAINLVCGVAVAPGMAQGVENIGANSQIVRSKEEIAALAEDKHEKALVSQVVQAGEIGVTYDMIGGLGEVKELLRESVTYPLKFPQFYAEGIAREAVKGVLLFGPPGTGKTMLAKAVATEGGATFLSVDASSVENKWLGESEKNAKAVFTLARRLAPCVVFIDEVDSLLSSREHSDDSAHGTLTSVKTTMMAEWDGLNSGTNGEGDNGGSRVVVIGSTNRPFDLDEAVLRRFPRRILVDLPDLATRTEILEVTMQNNRVAKDVNFTKIAEKLEGYTGSDIKEVCREAVVRISHEQASKLDKGVGLEDGEIDRLRDVEVNDFERAMKKLKKSVSEKGKELSKVYNWNNEYGELKRKKKKPTGDGLVSSMFL</sequence>
<evidence type="ECO:0000256" key="3">
    <source>
        <dbReference type="ARBA" id="ARBA00022787"/>
    </source>
</evidence>